<dbReference type="Proteomes" id="UP000321820">
    <property type="component" value="Chromosome"/>
</dbReference>
<dbReference type="AlphaFoldDB" id="A0A5B9ECD9"/>
<keyword evidence="1" id="KW-0677">Repeat</keyword>
<gene>
    <name evidence="3" type="ORF">FTW19_12705</name>
</gene>
<sequence length="598" mass="66447">MSAPSPSFGKSPANFAADPVPATAVREQLARVVNSPVFVSSPRLCRFLTHIVNQTIDGDVDSLKEFSIAMEVFDRTSEYNPNIDAIVRVEARRLRAKLKAYYEKEQGMVDPVLIGLRPGSYVPVFRWLDAQPAKHRESIDNVPASGRICVAVLPFVNMSPEPEQDYFCDGISEEITNSLTRISGLNVIARTSAFHFKGANIDIREVGQRLGASLVIEGSVRKAGEQLRITAQAIQTESGHHIWSETFRRELQDVFAIQEEIAQSVADLLRLHMPDVQGPTRTFPPDLDAYTRYLRARFLIHQQSPETLQAALEQLRRLTESYPDYALAYSGMAAASGLLAQFGVVSGRDVYPDVKANAERGYALDPESGDTCTVLGALRAWFEHRWDEADKMFDRALKLQPSHAQAHMFRAMALLCQGDIKGAEAGLRCSTELDPLSASDCARMAYLHYVKGEYSSAVEHLRQSFELDRDYPEARFYEGLLQFQQQRYDAVIECLSSSASPLDIGLLAAGYAQGGSLSRAEECIERLHQLASRQYVTPLAEGLAAVGMGAFDLAVECLEEAISHKTNFVNLLAIEPFFHPLHADRRFVKLLKTLNLSS</sequence>
<dbReference type="Gene3D" id="1.25.40.10">
    <property type="entry name" value="Tetratricopeptide repeat domain"/>
    <property type="match status" value="2"/>
</dbReference>
<evidence type="ECO:0000256" key="2">
    <source>
        <dbReference type="ARBA" id="ARBA00022803"/>
    </source>
</evidence>
<evidence type="ECO:0000256" key="1">
    <source>
        <dbReference type="ARBA" id="ARBA00022737"/>
    </source>
</evidence>
<protein>
    <submittedName>
        <fullName evidence="3">Tetratricopeptide repeat protein</fullName>
    </submittedName>
</protein>
<dbReference type="GO" id="GO:0046813">
    <property type="term" value="P:receptor-mediated virion attachment to host cell"/>
    <property type="evidence" value="ECO:0007669"/>
    <property type="project" value="TreeGrafter"/>
</dbReference>
<dbReference type="PANTHER" id="PTHR44858:SF1">
    <property type="entry name" value="UDP-N-ACETYLGLUCOSAMINE--PEPTIDE N-ACETYLGLUCOSAMINYLTRANSFERASE SPINDLY-RELATED"/>
    <property type="match status" value="1"/>
</dbReference>
<keyword evidence="2" id="KW-0802">TPR repeat</keyword>
<organism evidence="3 4">
    <name type="scientific">Terriglobus albidus</name>
    <dbReference type="NCBI Taxonomy" id="1592106"/>
    <lineage>
        <taxon>Bacteria</taxon>
        <taxon>Pseudomonadati</taxon>
        <taxon>Acidobacteriota</taxon>
        <taxon>Terriglobia</taxon>
        <taxon>Terriglobales</taxon>
        <taxon>Acidobacteriaceae</taxon>
        <taxon>Terriglobus</taxon>
    </lineage>
</organism>
<accession>A0A5B9ECD9</accession>
<dbReference type="Pfam" id="PF13432">
    <property type="entry name" value="TPR_16"/>
    <property type="match status" value="2"/>
</dbReference>
<proteinExistence type="predicted"/>
<keyword evidence="4" id="KW-1185">Reference proteome</keyword>
<dbReference type="EMBL" id="CP042806">
    <property type="protein sequence ID" value="QEE28785.1"/>
    <property type="molecule type" value="Genomic_DNA"/>
</dbReference>
<dbReference type="InterPro" id="IPR011990">
    <property type="entry name" value="TPR-like_helical_dom_sf"/>
</dbReference>
<reference evidence="3 4" key="1">
    <citation type="submission" date="2019-08" db="EMBL/GenBank/DDBJ databases">
        <title>Complete genome sequence of Terriglobus albidus strain ORNL.</title>
        <authorList>
            <person name="Podar M."/>
        </authorList>
    </citation>
    <scope>NUCLEOTIDE SEQUENCE [LARGE SCALE GENOMIC DNA]</scope>
    <source>
        <strain evidence="3 4">ORNL</strain>
    </source>
</reference>
<dbReference type="InterPro" id="IPR019734">
    <property type="entry name" value="TPR_rpt"/>
</dbReference>
<name>A0A5B9ECD9_9BACT</name>
<dbReference type="GO" id="GO:0009279">
    <property type="term" value="C:cell outer membrane"/>
    <property type="evidence" value="ECO:0007669"/>
    <property type="project" value="TreeGrafter"/>
</dbReference>
<dbReference type="Gene3D" id="3.40.50.10070">
    <property type="entry name" value="TolB, N-terminal domain"/>
    <property type="match status" value="1"/>
</dbReference>
<dbReference type="SMART" id="SM00028">
    <property type="entry name" value="TPR"/>
    <property type="match status" value="5"/>
</dbReference>
<dbReference type="InterPro" id="IPR050498">
    <property type="entry name" value="Ycf3"/>
</dbReference>
<evidence type="ECO:0000313" key="3">
    <source>
        <dbReference type="EMBL" id="QEE28785.1"/>
    </source>
</evidence>
<dbReference type="PANTHER" id="PTHR44858">
    <property type="entry name" value="TETRATRICOPEPTIDE REPEAT PROTEIN 6"/>
    <property type="match status" value="1"/>
</dbReference>
<evidence type="ECO:0000313" key="4">
    <source>
        <dbReference type="Proteomes" id="UP000321820"/>
    </source>
</evidence>
<dbReference type="SUPFAM" id="SSF48452">
    <property type="entry name" value="TPR-like"/>
    <property type="match status" value="2"/>
</dbReference>
<dbReference type="OrthoDB" id="100177at2"/>
<dbReference type="KEGG" id="talb:FTW19_12705"/>